<name>A0A366HY30_9FIRM</name>
<dbReference type="Proteomes" id="UP000253490">
    <property type="component" value="Unassembled WGS sequence"/>
</dbReference>
<protein>
    <submittedName>
        <fullName evidence="2">Uncharacterized protein</fullName>
    </submittedName>
</protein>
<dbReference type="EMBL" id="QNRX01000032">
    <property type="protein sequence ID" value="RBP57161.1"/>
    <property type="molecule type" value="Genomic_DNA"/>
</dbReference>
<evidence type="ECO:0000313" key="2">
    <source>
        <dbReference type="EMBL" id="RBP57161.1"/>
    </source>
</evidence>
<evidence type="ECO:0000313" key="3">
    <source>
        <dbReference type="Proteomes" id="UP000253490"/>
    </source>
</evidence>
<accession>A0A366HY30</accession>
<comment type="caution">
    <text evidence="2">The sequence shown here is derived from an EMBL/GenBank/DDBJ whole genome shotgun (WGS) entry which is preliminary data.</text>
</comment>
<feature type="coiled-coil region" evidence="1">
    <location>
        <begin position="83"/>
        <end position="138"/>
    </location>
</feature>
<keyword evidence="1" id="KW-0175">Coiled coil</keyword>
<reference evidence="2 3" key="1">
    <citation type="submission" date="2018-06" db="EMBL/GenBank/DDBJ databases">
        <title>Genomic Encyclopedia of Type Strains, Phase IV (KMG-IV): sequencing the most valuable type-strain genomes for metagenomic binning, comparative biology and taxonomic classification.</title>
        <authorList>
            <person name="Goeker M."/>
        </authorList>
    </citation>
    <scope>NUCLEOTIDE SEQUENCE [LARGE SCALE GENOMIC DNA]</scope>
    <source>
        <strain evidence="2 3">DSM 22112</strain>
    </source>
</reference>
<gene>
    <name evidence="2" type="ORF">DES36_1324</name>
</gene>
<organism evidence="2 3">
    <name type="scientific">Alkalibaculum bacchi</name>
    <dbReference type="NCBI Taxonomy" id="645887"/>
    <lineage>
        <taxon>Bacteria</taxon>
        <taxon>Bacillati</taxon>
        <taxon>Bacillota</taxon>
        <taxon>Clostridia</taxon>
        <taxon>Eubacteriales</taxon>
        <taxon>Eubacteriaceae</taxon>
        <taxon>Alkalibaculum</taxon>
    </lineage>
</organism>
<dbReference type="RefSeq" id="WP_113921894.1">
    <property type="nucleotide sequence ID" value="NZ_QNRX01000032.1"/>
</dbReference>
<proteinExistence type="predicted"/>
<keyword evidence="3" id="KW-1185">Reference proteome</keyword>
<evidence type="ECO:0000256" key="1">
    <source>
        <dbReference type="SAM" id="Coils"/>
    </source>
</evidence>
<sequence>MYKIVEVAEKLGKSKTAIYNKLNENKGLFRQHLKKIENVKVLDDKGLEILMGLFGLKEIEIDIESNSLSSTSTNDSISIETLVSELKDRIKYLEEENKENKQLLNNQSKQLENFQILLLNEQKKNKLLEDNIEEDQNQEKNAASHLHGLAKLMHHFKSNKKRQD</sequence>
<dbReference type="AlphaFoldDB" id="A0A366HY30"/>
<dbReference type="OrthoDB" id="9976015at2"/>